<organism evidence="1 2">
    <name type="scientific">Moumouvirus australiensis</name>
    <dbReference type="NCBI Taxonomy" id="2109587"/>
    <lineage>
        <taxon>Viruses</taxon>
        <taxon>Varidnaviria</taxon>
        <taxon>Bamfordvirae</taxon>
        <taxon>Nucleocytoviricota</taxon>
        <taxon>Megaviricetes</taxon>
        <taxon>Imitervirales</taxon>
        <taxon>Mimiviridae</taxon>
        <taxon>Megamimivirinae</taxon>
        <taxon>Moumouvirus</taxon>
        <taxon>Moumouvirus australiense</taxon>
    </lineage>
</organism>
<name>A0A2P1EL03_9VIRU</name>
<dbReference type="InterPro" id="IPR036691">
    <property type="entry name" value="Endo/exonu/phosph_ase_sf"/>
</dbReference>
<dbReference type="InterPro" id="IPR023214">
    <property type="entry name" value="HAD_sf"/>
</dbReference>
<dbReference type="Proteomes" id="UP000289600">
    <property type="component" value="Segment"/>
</dbReference>
<gene>
    <name evidence="1" type="ORF">mc_185</name>
</gene>
<dbReference type="InterPro" id="IPR036412">
    <property type="entry name" value="HAD-like_sf"/>
</dbReference>
<dbReference type="EMBL" id="MG807320">
    <property type="protein sequence ID" value="AVL94571.1"/>
    <property type="molecule type" value="Genomic_DNA"/>
</dbReference>
<reference evidence="2" key="1">
    <citation type="submission" date="2018-01" db="EMBL/GenBank/DDBJ databases">
        <title>Testimony of 'menage a trois' revealed by the proteome of Megavirus virophage.</title>
        <authorList>
            <person name="Jeudy S."/>
            <person name="Bertaux L."/>
            <person name="Alempic J.-M."/>
            <person name="Lartigue A."/>
            <person name="Legendre M."/>
            <person name="Philippe N."/>
            <person name="Beucher L."/>
            <person name="Biondi E."/>
            <person name="Juul S."/>
            <person name="Turner D."/>
            <person name="Coute Y."/>
            <person name="Claverie J.-M."/>
            <person name="Abergel C."/>
        </authorList>
    </citation>
    <scope>NUCLEOTIDE SEQUENCE [LARGE SCALE GENOMIC DNA]</scope>
</reference>
<dbReference type="SUPFAM" id="SSF56784">
    <property type="entry name" value="HAD-like"/>
    <property type="match status" value="1"/>
</dbReference>
<proteinExistence type="predicted"/>
<protein>
    <submittedName>
        <fullName evidence="1">Nuclease</fullName>
    </submittedName>
</protein>
<evidence type="ECO:0000313" key="2">
    <source>
        <dbReference type="Proteomes" id="UP000289600"/>
    </source>
</evidence>
<evidence type="ECO:0000313" key="1">
    <source>
        <dbReference type="EMBL" id="AVL94571.1"/>
    </source>
</evidence>
<keyword evidence="2" id="KW-1185">Reference proteome</keyword>
<dbReference type="Gene3D" id="3.40.50.1000">
    <property type="entry name" value="HAD superfamily/HAD-like"/>
    <property type="match status" value="1"/>
</dbReference>
<accession>A0A2P1EL03</accession>
<dbReference type="SUPFAM" id="SSF56219">
    <property type="entry name" value="DNase I-like"/>
    <property type="match status" value="1"/>
</dbReference>
<sequence length="439" mass="51388">MVKILSYNIFFKSMLNKPLHKKCNIICDSENNLEYNSCLKNVSNFIKDNSDCDFVLLQEATNWNILQKITPVLRNMKFVNHKYDLEEIVTFYNSRYKLDKSYHTIKGYMSDKNRPFLITFFNDNLCIINLHAGHNQDIYRFDEHLIKILENNRYKNIFLDKLKTYNIIIAGDFNDNLQDSSFKILVNKYFGIKGGRKLYGFNKTPSCCNYNLDTIYQNKSYDQILSTLSNVSTQVITNKSASDHMPIIGFVNKNIGYDFDGVLHINVSQPDIEGQRHPPNLTGPYEPFKKIIDDIIDYLKNGDKIFIITARHNRKQNLKSIIDHLNNTKLSNYLDKITILFSGGSDKTKLLRKYKINSFYDDSCLRIKELYLSQTNGHIPDLTELYLVYPEKNKYVKITEENSHHLCMNNQIAGDFKNIDWDCIDKCYRMILSTMNNNL</sequence>
<dbReference type="Gene3D" id="3.60.10.10">
    <property type="entry name" value="Endonuclease/exonuclease/phosphatase"/>
    <property type="match status" value="1"/>
</dbReference>